<dbReference type="EMBL" id="LLXI01003758">
    <property type="protein sequence ID" value="PKY59775.1"/>
    <property type="molecule type" value="Genomic_DNA"/>
</dbReference>
<evidence type="ECO:0000259" key="1">
    <source>
        <dbReference type="Pfam" id="PF26638"/>
    </source>
</evidence>
<evidence type="ECO:0000313" key="2">
    <source>
        <dbReference type="EMBL" id="PKY59775.1"/>
    </source>
</evidence>
<evidence type="ECO:0000313" key="3">
    <source>
        <dbReference type="Proteomes" id="UP000234323"/>
    </source>
</evidence>
<organism evidence="2 3">
    <name type="scientific">Rhizophagus irregularis</name>
    <dbReference type="NCBI Taxonomy" id="588596"/>
    <lineage>
        <taxon>Eukaryota</taxon>
        <taxon>Fungi</taxon>
        <taxon>Fungi incertae sedis</taxon>
        <taxon>Mucoromycota</taxon>
        <taxon>Glomeromycotina</taxon>
        <taxon>Glomeromycetes</taxon>
        <taxon>Glomerales</taxon>
        <taxon>Glomeraceae</taxon>
        <taxon>Rhizophagus</taxon>
    </lineage>
</organism>
<proteinExistence type="predicted"/>
<accession>A0A2I1HLN7</accession>
<dbReference type="Proteomes" id="UP000234323">
    <property type="component" value="Unassembled WGS sequence"/>
</dbReference>
<feature type="domain" description="DUF8211" evidence="1">
    <location>
        <begin position="40"/>
        <end position="74"/>
    </location>
</feature>
<name>A0A2I1HLN7_9GLOM</name>
<comment type="caution">
    <text evidence="2">The sequence shown here is derived from an EMBL/GenBank/DDBJ whole genome shotgun (WGS) entry which is preliminary data.</text>
</comment>
<gene>
    <name evidence="2" type="ORF">RhiirA4_482798</name>
</gene>
<dbReference type="InterPro" id="IPR058524">
    <property type="entry name" value="DUF8211"/>
</dbReference>
<protein>
    <recommendedName>
        <fullName evidence="1">DUF8211 domain-containing protein</fullName>
    </recommendedName>
</protein>
<dbReference type="VEuPathDB" id="FungiDB:RhiirA1_459096"/>
<sequence length="310" mass="36174">MSKHRSACILHHKKLVLYITPKDNETSPYDNNCRNPKVFHADLLHRRWASKRTYSHFSQRLGISFDTKYHAYDQDIGIIPVQPVKDINVPTDKSTVSIDPTFDKVPSHLIPLIPEDPFYAGGVLNQPSFLNIKRKKLQPLTVGSDAWLAHMEEIYKRHETDRKEKENLLAYSIKWDTDPGRAEYREDSLNALMNYTNAFQDYEYKNWKWLLDHHTDNASTSTPVPYIMTDEEILEELHLQVIIYDDAIYGHYREAKLYYPENMVMDVNFNKRRADINGNLDTHYGLYMTKKVCTALNRLGSDISSSNDTK</sequence>
<dbReference type="Pfam" id="PF26638">
    <property type="entry name" value="DUF8211"/>
    <property type="match status" value="1"/>
</dbReference>
<reference evidence="2 3" key="1">
    <citation type="submission" date="2015-10" db="EMBL/GenBank/DDBJ databases">
        <title>Genome analyses suggest a sexual origin of heterokaryosis in a supposedly ancient asexual fungus.</title>
        <authorList>
            <person name="Ropars J."/>
            <person name="Sedzielewska K."/>
            <person name="Noel J."/>
            <person name="Charron P."/>
            <person name="Farinelli L."/>
            <person name="Marton T."/>
            <person name="Kruger M."/>
            <person name="Pelin A."/>
            <person name="Brachmann A."/>
            <person name="Corradi N."/>
        </authorList>
    </citation>
    <scope>NUCLEOTIDE SEQUENCE [LARGE SCALE GENOMIC DNA]</scope>
    <source>
        <strain evidence="2 3">A4</strain>
    </source>
</reference>
<dbReference type="AlphaFoldDB" id="A0A2I1HLN7"/>
<keyword evidence="3" id="KW-1185">Reference proteome</keyword>